<feature type="compositionally biased region" description="Polar residues" evidence="1">
    <location>
        <begin position="64"/>
        <end position="79"/>
    </location>
</feature>
<feature type="region of interest" description="Disordered" evidence="1">
    <location>
        <begin position="266"/>
        <end position="288"/>
    </location>
</feature>
<dbReference type="GO" id="GO:0004526">
    <property type="term" value="F:ribonuclease P activity"/>
    <property type="evidence" value="ECO:0007669"/>
    <property type="project" value="TreeGrafter"/>
</dbReference>
<evidence type="ECO:0000313" key="2">
    <source>
        <dbReference type="EMBL" id="KAH0538144.1"/>
    </source>
</evidence>
<proteinExistence type="predicted"/>
<keyword evidence="3" id="KW-1185">Reference proteome</keyword>
<dbReference type="GO" id="GO:0000172">
    <property type="term" value="C:ribonuclease MRP complex"/>
    <property type="evidence" value="ECO:0007669"/>
    <property type="project" value="TreeGrafter"/>
</dbReference>
<dbReference type="GO" id="GO:0008033">
    <property type="term" value="P:tRNA processing"/>
    <property type="evidence" value="ECO:0007669"/>
    <property type="project" value="InterPro"/>
</dbReference>
<name>A0A9P8I0P4_9PEZI</name>
<evidence type="ECO:0000313" key="3">
    <source>
        <dbReference type="Proteomes" id="UP000698800"/>
    </source>
</evidence>
<dbReference type="GO" id="GO:0034965">
    <property type="term" value="P:intronic box C/D snoRNA processing"/>
    <property type="evidence" value="ECO:0007669"/>
    <property type="project" value="TreeGrafter"/>
</dbReference>
<reference evidence="2" key="1">
    <citation type="submission" date="2021-03" db="EMBL/GenBank/DDBJ databases">
        <title>Comparative genomics and phylogenomic investigation of the class Geoglossomycetes provide insights into ecological specialization and systematics.</title>
        <authorList>
            <person name="Melie T."/>
            <person name="Pirro S."/>
            <person name="Miller A.N."/>
            <person name="Quandt A."/>
        </authorList>
    </citation>
    <scope>NUCLEOTIDE SEQUENCE</scope>
    <source>
        <strain evidence="2">GBOQ0MN5Z8</strain>
    </source>
</reference>
<dbReference type="OrthoDB" id="20109at2759"/>
<comment type="caution">
    <text evidence="2">The sequence shown here is derived from an EMBL/GenBank/DDBJ whole genome shotgun (WGS) entry which is preliminary data.</text>
</comment>
<dbReference type="GO" id="GO:0000171">
    <property type="term" value="F:ribonuclease MRP activity"/>
    <property type="evidence" value="ECO:0007669"/>
    <property type="project" value="TreeGrafter"/>
</dbReference>
<dbReference type="GO" id="GO:0005655">
    <property type="term" value="C:nucleolar ribonuclease P complex"/>
    <property type="evidence" value="ECO:0007669"/>
    <property type="project" value="TreeGrafter"/>
</dbReference>
<dbReference type="Pfam" id="PF08228">
    <property type="entry name" value="RNase_P_pop3"/>
    <property type="match status" value="1"/>
</dbReference>
<dbReference type="PANTHER" id="PTHR28272:SF1">
    <property type="entry name" value="RIBONUCLEASES P_MRP PROTEIN SUBUNIT POP3"/>
    <property type="match status" value="1"/>
</dbReference>
<evidence type="ECO:0000256" key="1">
    <source>
        <dbReference type="SAM" id="MobiDB-lite"/>
    </source>
</evidence>
<dbReference type="Proteomes" id="UP000698800">
    <property type="component" value="Unassembled WGS sequence"/>
</dbReference>
<dbReference type="AlphaFoldDB" id="A0A9P8I0P4"/>
<dbReference type="GO" id="GO:0005829">
    <property type="term" value="C:cytosol"/>
    <property type="evidence" value="ECO:0007669"/>
    <property type="project" value="TreeGrafter"/>
</dbReference>
<protein>
    <submittedName>
        <fullName evidence="2">Uncharacterized protein</fullName>
    </submittedName>
</protein>
<dbReference type="PANTHER" id="PTHR28272">
    <property type="entry name" value="RIBONUCLEASES P/MRP PROTEIN SUBUNIT POP3"/>
    <property type="match status" value="1"/>
</dbReference>
<dbReference type="GO" id="GO:0006364">
    <property type="term" value="P:rRNA processing"/>
    <property type="evidence" value="ECO:0007669"/>
    <property type="project" value="InterPro"/>
</dbReference>
<sequence length="288" mass="30620">MEEIKKTLSGKQLRTVFSLDSPFSSVQCILSPIGQHRSSHVDPSKGKRIRKRKRNEGQSGGGTSNIQPSISSVSQQAGVNPSPPQPEVSSYLTIGLNSTTRSLELQAQQSIPESLSPQCDLLHDMGNISTKSKPCGASPEGQLGALCELIRKPLVAVFVSRSSQPALLHAHLPLLTVTASLSHPRKPPIALVTLPKGSEARLASALGMPRVGVVGLSEGAPGSTALVEYVRESVKSVAADWLDGGNRWRGTEIKVLKATIGGGKGDKDAKVMKAAKRRSTRMSLDNRK</sequence>
<dbReference type="EMBL" id="JAGHQL010000121">
    <property type="protein sequence ID" value="KAH0538144.1"/>
    <property type="molecule type" value="Genomic_DNA"/>
</dbReference>
<dbReference type="InterPro" id="IPR013241">
    <property type="entry name" value="RNase_P_Pop3"/>
</dbReference>
<accession>A0A9P8I0P4</accession>
<gene>
    <name evidence="2" type="ORF">FGG08_005252</name>
</gene>
<organism evidence="2 3">
    <name type="scientific">Glutinoglossum americanum</name>
    <dbReference type="NCBI Taxonomy" id="1670608"/>
    <lineage>
        <taxon>Eukaryota</taxon>
        <taxon>Fungi</taxon>
        <taxon>Dikarya</taxon>
        <taxon>Ascomycota</taxon>
        <taxon>Pezizomycotina</taxon>
        <taxon>Geoglossomycetes</taxon>
        <taxon>Geoglossales</taxon>
        <taxon>Geoglossaceae</taxon>
        <taxon>Glutinoglossum</taxon>
    </lineage>
</organism>
<feature type="region of interest" description="Disordered" evidence="1">
    <location>
        <begin position="32"/>
        <end position="90"/>
    </location>
</feature>